<keyword evidence="4" id="KW-1185">Reference proteome</keyword>
<accession>A0A9P1IYS0</accession>
<evidence type="ECO:0008006" key="5">
    <source>
        <dbReference type="Google" id="ProtNLM"/>
    </source>
</evidence>
<sequence>MLPRLPIPLILLSIITLIFSEPLHPAAQEGPQNEVLPSSKFSSRIRSRVFRDATQGGFNAPRLYRASGRFHKRVQSATTHDIQNVPLPSDSVQIVSYKYDAEKHDEKKMANNDLQSITEADASDHAKGIERTTMSVRGETTPLPTTTQPPVPSTTTQMPEQNSIVEKAAASPPRVHFQTVQAGGLQPQPPMVFTQVPPVTIYPAQTPIDSAIPHQPSNPLFPAVQASVVPGALGQGQIGQAQAPVISGTLGQGQLVGQAPVVPTAVAATQGAVHATGTGSENHEQLGCGWDWLTNSCKDVFNLNWCGKCHDFGNIFLHDCKCVVPLIQLPTTSRPQVTQSTVLPAPQRAPQMYFWLI</sequence>
<name>A0A9P1IYS0_9PELO</name>
<feature type="region of interest" description="Disordered" evidence="1">
    <location>
        <begin position="117"/>
        <end position="157"/>
    </location>
</feature>
<evidence type="ECO:0000313" key="3">
    <source>
        <dbReference type="EMBL" id="CAI5453529.1"/>
    </source>
</evidence>
<dbReference type="Proteomes" id="UP001152747">
    <property type="component" value="Unassembled WGS sequence"/>
</dbReference>
<protein>
    <recommendedName>
        <fullName evidence="5">ShKT domain-containing protein</fullName>
    </recommendedName>
</protein>
<dbReference type="OrthoDB" id="5876340at2759"/>
<reference evidence="3" key="1">
    <citation type="submission" date="2022-11" db="EMBL/GenBank/DDBJ databases">
        <authorList>
            <person name="Kikuchi T."/>
        </authorList>
    </citation>
    <scope>NUCLEOTIDE SEQUENCE</scope>
    <source>
        <strain evidence="3">PS1010</strain>
    </source>
</reference>
<comment type="caution">
    <text evidence="3">The sequence shown here is derived from an EMBL/GenBank/DDBJ whole genome shotgun (WGS) entry which is preliminary data.</text>
</comment>
<keyword evidence="2" id="KW-0732">Signal</keyword>
<feature type="chain" id="PRO_5040457339" description="ShKT domain-containing protein" evidence="2">
    <location>
        <begin position="21"/>
        <end position="357"/>
    </location>
</feature>
<evidence type="ECO:0000256" key="1">
    <source>
        <dbReference type="SAM" id="MobiDB-lite"/>
    </source>
</evidence>
<feature type="signal peptide" evidence="2">
    <location>
        <begin position="1"/>
        <end position="20"/>
    </location>
</feature>
<organism evidence="3 4">
    <name type="scientific">Caenorhabditis angaria</name>
    <dbReference type="NCBI Taxonomy" id="860376"/>
    <lineage>
        <taxon>Eukaryota</taxon>
        <taxon>Metazoa</taxon>
        <taxon>Ecdysozoa</taxon>
        <taxon>Nematoda</taxon>
        <taxon>Chromadorea</taxon>
        <taxon>Rhabditida</taxon>
        <taxon>Rhabditina</taxon>
        <taxon>Rhabditomorpha</taxon>
        <taxon>Rhabditoidea</taxon>
        <taxon>Rhabditidae</taxon>
        <taxon>Peloderinae</taxon>
        <taxon>Caenorhabditis</taxon>
    </lineage>
</organism>
<proteinExistence type="predicted"/>
<evidence type="ECO:0000256" key="2">
    <source>
        <dbReference type="SAM" id="SignalP"/>
    </source>
</evidence>
<dbReference type="AlphaFoldDB" id="A0A9P1IYS0"/>
<evidence type="ECO:0000313" key="4">
    <source>
        <dbReference type="Proteomes" id="UP001152747"/>
    </source>
</evidence>
<gene>
    <name evidence="3" type="ORF">CAMP_LOCUS16166</name>
</gene>
<dbReference type="EMBL" id="CANHGI010000005">
    <property type="protein sequence ID" value="CAI5453529.1"/>
    <property type="molecule type" value="Genomic_DNA"/>
</dbReference>